<evidence type="ECO:0000259" key="7">
    <source>
        <dbReference type="PROSITE" id="PS50931"/>
    </source>
</evidence>
<dbReference type="RefSeq" id="WP_206717711.1">
    <property type="nucleotide sequence ID" value="NZ_CP071091.1"/>
</dbReference>
<dbReference type="SUPFAM" id="SSF53850">
    <property type="entry name" value="Periplasmic binding protein-like II"/>
    <property type="match status" value="1"/>
</dbReference>
<dbReference type="CDD" id="cd08411">
    <property type="entry name" value="PBP2_OxyR"/>
    <property type="match status" value="1"/>
</dbReference>
<name>A0ABX7NEK6_9BACT</name>
<keyword evidence="9" id="KW-1185">Reference proteome</keyword>
<reference evidence="8 9" key="1">
    <citation type="submission" date="2021-02" db="EMBL/GenBank/DDBJ databases">
        <title>De Novo genome assembly of isolated myxobacteria.</title>
        <authorList>
            <person name="Stevens D.C."/>
        </authorList>
    </citation>
    <scope>NUCLEOTIDE SEQUENCE [LARGE SCALE GENOMIC DNA]</scope>
    <source>
        <strain evidence="8 9">SCHIC003</strain>
    </source>
</reference>
<dbReference type="Pfam" id="PF00126">
    <property type="entry name" value="HTH_1"/>
    <property type="match status" value="1"/>
</dbReference>
<keyword evidence="2" id="KW-0805">Transcription regulation</keyword>
<dbReference type="PROSITE" id="PS50931">
    <property type="entry name" value="HTH_LYSR"/>
    <property type="match status" value="1"/>
</dbReference>
<dbReference type="Proteomes" id="UP000663090">
    <property type="component" value="Chromosome"/>
</dbReference>
<dbReference type="InterPro" id="IPR005119">
    <property type="entry name" value="LysR_subst-bd"/>
</dbReference>
<dbReference type="EMBL" id="CP071091">
    <property type="protein sequence ID" value="QSQ16030.1"/>
    <property type="molecule type" value="Genomic_DNA"/>
</dbReference>
<evidence type="ECO:0000256" key="6">
    <source>
        <dbReference type="SAM" id="MobiDB-lite"/>
    </source>
</evidence>
<gene>
    <name evidence="8" type="ORF">JY572_08265</name>
</gene>
<sequence>MLLNPHPFTLRQLQYAVAVADTLSFRKAAARCHVSQPSLSAQLAQLEEVLGVRLFERDRKRVLPTAAGQRLVERARRLLLEADDLQDEARRVGNPLDGTLRIGIIPTVSPYLLPALTPVLRKQYPRLTLAWVEDKTKALTRSLEAGTLDAALLALEADVGDVERDVIAKDAFFVVAPKGHPLAARNTPVSVAELREAKVLLLDEGHCLREQALAFCTRARAHEQEFRATSLSTLAQMVAGGAGVTLLPALAIPTESRRAELVVRPIAPPVPHRTLALVWRRSTPLAPALRQLAATLREGYPSDSTAPRPRGASKSRASQSR</sequence>
<comment type="similarity">
    <text evidence="1">Belongs to the LysR transcriptional regulatory family.</text>
</comment>
<dbReference type="PRINTS" id="PR00039">
    <property type="entry name" value="HTHLYSR"/>
</dbReference>
<keyword evidence="4" id="KW-0010">Activator</keyword>
<evidence type="ECO:0000256" key="1">
    <source>
        <dbReference type="ARBA" id="ARBA00009437"/>
    </source>
</evidence>
<dbReference type="InterPro" id="IPR000847">
    <property type="entry name" value="LysR_HTH_N"/>
</dbReference>
<keyword evidence="5" id="KW-0804">Transcription</keyword>
<proteinExistence type="inferred from homology"/>
<dbReference type="PANTHER" id="PTHR30346">
    <property type="entry name" value="TRANSCRIPTIONAL DUAL REGULATOR HCAR-RELATED"/>
    <property type="match status" value="1"/>
</dbReference>
<evidence type="ECO:0000256" key="3">
    <source>
        <dbReference type="ARBA" id="ARBA00023125"/>
    </source>
</evidence>
<keyword evidence="3" id="KW-0238">DNA-binding</keyword>
<dbReference type="PANTHER" id="PTHR30346:SF26">
    <property type="entry name" value="HYDROGEN PEROXIDE-INDUCIBLE GENES ACTIVATOR"/>
    <property type="match status" value="1"/>
</dbReference>
<dbReference type="Gene3D" id="1.10.10.10">
    <property type="entry name" value="Winged helix-like DNA-binding domain superfamily/Winged helix DNA-binding domain"/>
    <property type="match status" value="1"/>
</dbReference>
<dbReference type="Gene3D" id="3.40.190.10">
    <property type="entry name" value="Periplasmic binding protein-like II"/>
    <property type="match status" value="2"/>
</dbReference>
<feature type="domain" description="HTH lysR-type" evidence="7">
    <location>
        <begin position="8"/>
        <end position="65"/>
    </location>
</feature>
<protein>
    <submittedName>
        <fullName evidence="8">LysR family transcriptional regulator</fullName>
    </submittedName>
</protein>
<dbReference type="Pfam" id="PF03466">
    <property type="entry name" value="LysR_substrate"/>
    <property type="match status" value="1"/>
</dbReference>
<dbReference type="SUPFAM" id="SSF46785">
    <property type="entry name" value="Winged helix' DNA-binding domain"/>
    <property type="match status" value="1"/>
</dbReference>
<feature type="region of interest" description="Disordered" evidence="6">
    <location>
        <begin position="296"/>
        <end position="321"/>
    </location>
</feature>
<accession>A0ABX7NEK6</accession>
<evidence type="ECO:0000256" key="4">
    <source>
        <dbReference type="ARBA" id="ARBA00023159"/>
    </source>
</evidence>
<evidence type="ECO:0000256" key="5">
    <source>
        <dbReference type="ARBA" id="ARBA00023163"/>
    </source>
</evidence>
<evidence type="ECO:0000256" key="2">
    <source>
        <dbReference type="ARBA" id="ARBA00023015"/>
    </source>
</evidence>
<dbReference type="InterPro" id="IPR036390">
    <property type="entry name" value="WH_DNA-bd_sf"/>
</dbReference>
<evidence type="ECO:0000313" key="9">
    <source>
        <dbReference type="Proteomes" id="UP000663090"/>
    </source>
</evidence>
<evidence type="ECO:0000313" key="8">
    <source>
        <dbReference type="EMBL" id="QSQ16030.1"/>
    </source>
</evidence>
<organism evidence="8 9">
    <name type="scientific">Myxococcus landrumensis</name>
    <dbReference type="NCBI Taxonomy" id="2813577"/>
    <lineage>
        <taxon>Bacteria</taxon>
        <taxon>Pseudomonadati</taxon>
        <taxon>Myxococcota</taxon>
        <taxon>Myxococcia</taxon>
        <taxon>Myxococcales</taxon>
        <taxon>Cystobacterineae</taxon>
        <taxon>Myxococcaceae</taxon>
        <taxon>Myxococcus</taxon>
    </lineage>
</organism>
<dbReference type="InterPro" id="IPR036388">
    <property type="entry name" value="WH-like_DNA-bd_sf"/>
</dbReference>